<dbReference type="PRINTS" id="PR00344">
    <property type="entry name" value="BCTRLSENSOR"/>
</dbReference>
<dbReference type="InterPro" id="IPR036890">
    <property type="entry name" value="HATPase_C_sf"/>
</dbReference>
<feature type="domain" description="Histidine kinase" evidence="12">
    <location>
        <begin position="217"/>
        <end position="457"/>
    </location>
</feature>
<comment type="caution">
    <text evidence="14">The sequence shown here is derived from an EMBL/GenBank/DDBJ whole genome shotgun (WGS) entry which is preliminary data.</text>
</comment>
<dbReference type="Gene3D" id="3.30.565.10">
    <property type="entry name" value="Histidine kinase-like ATPase, C-terminal domain"/>
    <property type="match status" value="1"/>
</dbReference>
<accession>A0A4Q1HIV9</accession>
<dbReference type="SUPFAM" id="SSF47384">
    <property type="entry name" value="Homodimeric domain of signal transducing histidine kinase"/>
    <property type="match status" value="1"/>
</dbReference>
<dbReference type="InterPro" id="IPR003594">
    <property type="entry name" value="HATPase_dom"/>
</dbReference>
<evidence type="ECO:0000256" key="1">
    <source>
        <dbReference type="ARBA" id="ARBA00000085"/>
    </source>
</evidence>
<dbReference type="CDD" id="cd00082">
    <property type="entry name" value="HisKA"/>
    <property type="match status" value="1"/>
</dbReference>
<evidence type="ECO:0000313" key="15">
    <source>
        <dbReference type="Proteomes" id="UP000290849"/>
    </source>
</evidence>
<evidence type="ECO:0000256" key="5">
    <source>
        <dbReference type="ARBA" id="ARBA00022679"/>
    </source>
</evidence>
<dbReference type="Pfam" id="PF00512">
    <property type="entry name" value="HisKA"/>
    <property type="match status" value="1"/>
</dbReference>
<evidence type="ECO:0000256" key="10">
    <source>
        <dbReference type="ARBA" id="ARBA00023136"/>
    </source>
</evidence>
<evidence type="ECO:0000313" key="14">
    <source>
        <dbReference type="EMBL" id="RXN88148.1"/>
    </source>
</evidence>
<dbReference type="InterPro" id="IPR003661">
    <property type="entry name" value="HisK_dim/P_dom"/>
</dbReference>
<dbReference type="PANTHER" id="PTHR45436">
    <property type="entry name" value="SENSOR HISTIDINE KINASE YKOH"/>
    <property type="match status" value="1"/>
</dbReference>
<evidence type="ECO:0000259" key="13">
    <source>
        <dbReference type="PROSITE" id="PS50885"/>
    </source>
</evidence>
<dbReference type="AlphaFoldDB" id="A0A4Q1HIV9"/>
<keyword evidence="7 14" id="KW-0418">Kinase</keyword>
<dbReference type="InterPro" id="IPR003660">
    <property type="entry name" value="HAMP_dom"/>
</dbReference>
<keyword evidence="6 11" id="KW-0812">Transmembrane</keyword>
<proteinExistence type="predicted"/>
<dbReference type="Pfam" id="PF00672">
    <property type="entry name" value="HAMP"/>
    <property type="match status" value="1"/>
</dbReference>
<evidence type="ECO:0000256" key="9">
    <source>
        <dbReference type="ARBA" id="ARBA00023012"/>
    </source>
</evidence>
<evidence type="ECO:0000256" key="6">
    <source>
        <dbReference type="ARBA" id="ARBA00022692"/>
    </source>
</evidence>
<evidence type="ECO:0000256" key="8">
    <source>
        <dbReference type="ARBA" id="ARBA00022989"/>
    </source>
</evidence>
<dbReference type="CDD" id="cd00075">
    <property type="entry name" value="HATPase"/>
    <property type="match status" value="1"/>
</dbReference>
<keyword evidence="5" id="KW-0808">Transferase</keyword>
<dbReference type="Proteomes" id="UP000290849">
    <property type="component" value="Unassembled WGS sequence"/>
</dbReference>
<dbReference type="PANTHER" id="PTHR45436:SF16">
    <property type="entry name" value="HISTIDINE KINASE"/>
    <property type="match status" value="1"/>
</dbReference>
<gene>
    <name evidence="14" type="ORF">C7R54_16450</name>
</gene>
<evidence type="ECO:0000256" key="7">
    <source>
        <dbReference type="ARBA" id="ARBA00022777"/>
    </source>
</evidence>
<dbReference type="GO" id="GO:0005886">
    <property type="term" value="C:plasma membrane"/>
    <property type="evidence" value="ECO:0007669"/>
    <property type="project" value="TreeGrafter"/>
</dbReference>
<keyword evidence="8 11" id="KW-1133">Transmembrane helix</keyword>
<dbReference type="InterPro" id="IPR036097">
    <property type="entry name" value="HisK_dim/P_sf"/>
</dbReference>
<dbReference type="SMART" id="SM00304">
    <property type="entry name" value="HAMP"/>
    <property type="match status" value="1"/>
</dbReference>
<feature type="domain" description="HAMP" evidence="13">
    <location>
        <begin position="156"/>
        <end position="209"/>
    </location>
</feature>
<dbReference type="Gene3D" id="6.10.340.10">
    <property type="match status" value="1"/>
</dbReference>
<dbReference type="GO" id="GO:0000155">
    <property type="term" value="F:phosphorelay sensor kinase activity"/>
    <property type="evidence" value="ECO:0007669"/>
    <property type="project" value="InterPro"/>
</dbReference>
<feature type="transmembrane region" description="Helical" evidence="11">
    <location>
        <begin position="134"/>
        <end position="154"/>
    </location>
</feature>
<evidence type="ECO:0000256" key="2">
    <source>
        <dbReference type="ARBA" id="ARBA00004370"/>
    </source>
</evidence>
<dbReference type="SMART" id="SM00387">
    <property type="entry name" value="HATPase_c"/>
    <property type="match status" value="1"/>
</dbReference>
<protein>
    <recommendedName>
        <fullName evidence="3">histidine kinase</fullName>
        <ecNumber evidence="3">2.7.13.3</ecNumber>
    </recommendedName>
</protein>
<keyword evidence="10 11" id="KW-0472">Membrane</keyword>
<keyword evidence="15" id="KW-1185">Reference proteome</keyword>
<dbReference type="Gene3D" id="1.10.287.130">
    <property type="match status" value="1"/>
</dbReference>
<dbReference type="Pfam" id="PF02518">
    <property type="entry name" value="HATPase_c"/>
    <property type="match status" value="1"/>
</dbReference>
<evidence type="ECO:0000259" key="12">
    <source>
        <dbReference type="PROSITE" id="PS50109"/>
    </source>
</evidence>
<keyword evidence="4" id="KW-0597">Phosphoprotein</keyword>
<dbReference type="SMART" id="SM00388">
    <property type="entry name" value="HisKA"/>
    <property type="match status" value="1"/>
</dbReference>
<keyword evidence="9" id="KW-0902">Two-component regulatory system</keyword>
<dbReference type="InterPro" id="IPR050428">
    <property type="entry name" value="TCS_sensor_his_kinase"/>
</dbReference>
<comment type="subcellular location">
    <subcellularLocation>
        <location evidence="2">Membrane</location>
    </subcellularLocation>
</comment>
<evidence type="ECO:0000256" key="3">
    <source>
        <dbReference type="ARBA" id="ARBA00012438"/>
    </source>
</evidence>
<dbReference type="EC" id="2.7.13.3" evidence="3"/>
<evidence type="ECO:0000256" key="4">
    <source>
        <dbReference type="ARBA" id="ARBA00022553"/>
    </source>
</evidence>
<name>A0A4Q1HIV9_9BURK</name>
<dbReference type="OrthoDB" id="9121563at2"/>
<dbReference type="SUPFAM" id="SSF55874">
    <property type="entry name" value="ATPase domain of HSP90 chaperone/DNA topoisomerase II/histidine kinase"/>
    <property type="match status" value="1"/>
</dbReference>
<dbReference type="PROSITE" id="PS50109">
    <property type="entry name" value="HIS_KIN"/>
    <property type="match status" value="1"/>
</dbReference>
<dbReference type="EMBL" id="PYAL01000004">
    <property type="protein sequence ID" value="RXN88148.1"/>
    <property type="molecule type" value="Genomic_DNA"/>
</dbReference>
<dbReference type="InterPro" id="IPR005467">
    <property type="entry name" value="His_kinase_dom"/>
</dbReference>
<dbReference type="PROSITE" id="PS50885">
    <property type="entry name" value="HAMP"/>
    <property type="match status" value="1"/>
</dbReference>
<dbReference type="RefSeq" id="WP_129151513.1">
    <property type="nucleotide sequence ID" value="NZ_JBHSDO010000011.1"/>
</dbReference>
<feature type="transmembrane region" description="Helical" evidence="11">
    <location>
        <begin position="15"/>
        <end position="36"/>
    </location>
</feature>
<organism evidence="14 15">
    <name type="scientific">Achromobacter aloeverae</name>
    <dbReference type="NCBI Taxonomy" id="1750518"/>
    <lineage>
        <taxon>Bacteria</taxon>
        <taxon>Pseudomonadati</taxon>
        <taxon>Pseudomonadota</taxon>
        <taxon>Betaproteobacteria</taxon>
        <taxon>Burkholderiales</taxon>
        <taxon>Alcaligenaceae</taxon>
        <taxon>Achromobacter</taxon>
    </lineage>
</organism>
<sequence length="460" mass="50733">MPGERRPARALARHLFLTYLLLTLVATGAIALLSLWTVGTLETHLQRIDMGMAVERVRTEYLAGEDVGRQDRFFHGEPGGIAFPEWLRHLPPGFHKIERGGRVWHVMASDQDGVRYMLLRDYTDYEQGLRRSHWLTVGAVAASLLLAFLLGTLATRRVLRPLARLATQMSGRAGLPPRTRLAPDYPRDEVGQLAAAFDDTYNQLEQALEREQLFTADVSHELRTPLMVVSSSSEVLLEGVNLETGQIAQLRRIQAAAHDMRQHLDAYLMLARGRADASGFPRATVLTVAREQVAQWHARARRLDVALYCEDIDGVEGVGGIEGIEGVKDAEALDAAGAVALAPRQASALPAYPAPLLRIVLSNLIRNALQHATGARRVTVRAGRDSMEVRDDGAGIPADKQESAFAPFFQGHKGGAENLGLGLSLVQRICHHQHWRVTLHSMPGQGSRFHVDLRRQSDAD</sequence>
<evidence type="ECO:0000256" key="11">
    <source>
        <dbReference type="SAM" id="Phobius"/>
    </source>
</evidence>
<reference evidence="14 15" key="1">
    <citation type="journal article" date="2017" name="Int. J. Syst. Evol. Microbiol.">
        <title>Achromobacter aloeverae sp. nov., isolated from the root of Aloe vera (L.) Burm.f.</title>
        <authorList>
            <person name="Kuncharoen N."/>
            <person name="Muramatsu Y."/>
            <person name="Shibata C."/>
            <person name="Kamakura Y."/>
            <person name="Nakagawa Y."/>
            <person name="Tanasupawat S."/>
        </authorList>
    </citation>
    <scope>NUCLEOTIDE SEQUENCE [LARGE SCALE GENOMIC DNA]</scope>
    <source>
        <strain evidence="14 15">AVA-1</strain>
    </source>
</reference>
<comment type="catalytic activity">
    <reaction evidence="1">
        <text>ATP + protein L-histidine = ADP + protein N-phospho-L-histidine.</text>
        <dbReference type="EC" id="2.7.13.3"/>
    </reaction>
</comment>
<dbReference type="InterPro" id="IPR004358">
    <property type="entry name" value="Sig_transdc_His_kin-like_C"/>
</dbReference>